<dbReference type="Proteomes" id="UP001281147">
    <property type="component" value="Unassembled WGS sequence"/>
</dbReference>
<evidence type="ECO:0000313" key="2">
    <source>
        <dbReference type="Proteomes" id="UP001281147"/>
    </source>
</evidence>
<keyword evidence="2" id="KW-1185">Reference proteome</keyword>
<comment type="caution">
    <text evidence="1">The sequence shown here is derived from an EMBL/GenBank/DDBJ whole genome shotgun (WGS) entry which is preliminary data.</text>
</comment>
<name>A0ACC3NGK0_9PEZI</name>
<accession>A0ACC3NGK0</accession>
<protein>
    <submittedName>
        <fullName evidence="1">Uncharacterized protein</fullName>
    </submittedName>
</protein>
<evidence type="ECO:0000313" key="1">
    <source>
        <dbReference type="EMBL" id="KAK3716529.1"/>
    </source>
</evidence>
<dbReference type="EMBL" id="JAUTXU010000042">
    <property type="protein sequence ID" value="KAK3716529.1"/>
    <property type="molecule type" value="Genomic_DNA"/>
</dbReference>
<organism evidence="1 2">
    <name type="scientific">Vermiconidia calcicola</name>
    <dbReference type="NCBI Taxonomy" id="1690605"/>
    <lineage>
        <taxon>Eukaryota</taxon>
        <taxon>Fungi</taxon>
        <taxon>Dikarya</taxon>
        <taxon>Ascomycota</taxon>
        <taxon>Pezizomycotina</taxon>
        <taxon>Dothideomycetes</taxon>
        <taxon>Dothideomycetidae</taxon>
        <taxon>Mycosphaerellales</taxon>
        <taxon>Extremaceae</taxon>
        <taxon>Vermiconidia</taxon>
    </lineage>
</organism>
<reference evidence="1" key="1">
    <citation type="submission" date="2023-07" db="EMBL/GenBank/DDBJ databases">
        <title>Black Yeasts Isolated from many extreme environments.</title>
        <authorList>
            <person name="Coleine C."/>
            <person name="Stajich J.E."/>
            <person name="Selbmann L."/>
        </authorList>
    </citation>
    <scope>NUCLEOTIDE SEQUENCE</scope>
    <source>
        <strain evidence="1">CCFEE 5714</strain>
    </source>
</reference>
<proteinExistence type="predicted"/>
<sequence>MANKAAWVTEKQAYPMKVGDAPMPEPKENQITIRVRAVAINPVDWVMQAAGALLEKYPSITGCDAAGEVTSVGSAVTHFNVGDRVAGCVDHDGDALGQGTFQLYCNVIETLAGKIPDAVSFTDACVLPIGMCTACTGLFEKSTLGLPLPQLQPKPNGKVLVVWGGSSSVGSCAIQAAKAAGFEVAATAGAHNLEFCKSIGADYAFDYKSDTLVEDVVAALKGKDSAGIFNAVMGEETYIKCAEIASQLGGTQIMSSVLPPSMPYEKPLPGGVKLAYNFCYELKGTEVGPAIWHQWVPAALANGTLECKPEAYVVGQGLEKIQEAVDAWKNGASARKYVVEIP</sequence>
<gene>
    <name evidence="1" type="ORF">LTR37_006425</name>
</gene>